<name>A0A8X6RH88_TRICX</name>
<evidence type="ECO:0000313" key="1">
    <source>
        <dbReference type="EMBL" id="GFX92214.1"/>
    </source>
</evidence>
<dbReference type="EMBL" id="BMAU01021142">
    <property type="protein sequence ID" value="GFX92214.1"/>
    <property type="molecule type" value="Genomic_DNA"/>
</dbReference>
<reference evidence="1" key="1">
    <citation type="submission" date="2020-08" db="EMBL/GenBank/DDBJ databases">
        <title>Multicomponent nature underlies the extraordinary mechanical properties of spider dragline silk.</title>
        <authorList>
            <person name="Kono N."/>
            <person name="Nakamura H."/>
            <person name="Mori M."/>
            <person name="Yoshida Y."/>
            <person name="Ohtoshi R."/>
            <person name="Malay A.D."/>
            <person name="Moran D.A.P."/>
            <person name="Tomita M."/>
            <person name="Numata K."/>
            <person name="Arakawa K."/>
        </authorList>
    </citation>
    <scope>NUCLEOTIDE SEQUENCE</scope>
</reference>
<dbReference type="AlphaFoldDB" id="A0A8X6RH88"/>
<protein>
    <submittedName>
        <fullName evidence="1">Uncharacterized protein</fullName>
    </submittedName>
</protein>
<organism evidence="1 2">
    <name type="scientific">Trichonephila clavipes</name>
    <name type="common">Golden silk orbweaver</name>
    <name type="synonym">Nephila clavipes</name>
    <dbReference type="NCBI Taxonomy" id="2585209"/>
    <lineage>
        <taxon>Eukaryota</taxon>
        <taxon>Metazoa</taxon>
        <taxon>Ecdysozoa</taxon>
        <taxon>Arthropoda</taxon>
        <taxon>Chelicerata</taxon>
        <taxon>Arachnida</taxon>
        <taxon>Araneae</taxon>
        <taxon>Araneomorphae</taxon>
        <taxon>Entelegynae</taxon>
        <taxon>Araneoidea</taxon>
        <taxon>Nephilidae</taxon>
        <taxon>Trichonephila</taxon>
    </lineage>
</organism>
<evidence type="ECO:0000313" key="2">
    <source>
        <dbReference type="Proteomes" id="UP000887159"/>
    </source>
</evidence>
<gene>
    <name evidence="1" type="ORF">TNCV_1741341</name>
</gene>
<comment type="caution">
    <text evidence="1">The sequence shown here is derived from an EMBL/GenBank/DDBJ whole genome shotgun (WGS) entry which is preliminary data.</text>
</comment>
<proteinExistence type="predicted"/>
<dbReference type="Proteomes" id="UP000887159">
    <property type="component" value="Unassembled WGS sequence"/>
</dbReference>
<keyword evidence="2" id="KW-1185">Reference proteome</keyword>
<sequence length="135" mass="15396">MTLHSPTERSLAVLNHKILKAISQVQNVKLGGHQTCISINRLWHELYDMLRRLLEPQILVIMIVQFRNEKLVIMSLYRSPLTVTLWPSSFLKKYGPMIPPDHKAHQTVSFSGCNGVSTHTCGLASLQMRQFCLLT</sequence>
<accession>A0A8X6RH88</accession>